<evidence type="ECO:0000313" key="2">
    <source>
        <dbReference type="Proteomes" id="UP000009286"/>
    </source>
</evidence>
<dbReference type="PIRSF" id="PIRSF028235">
    <property type="entry name" value="UCP028235"/>
    <property type="match status" value="1"/>
</dbReference>
<dbReference type="Proteomes" id="UP000009286">
    <property type="component" value="Chromosome"/>
</dbReference>
<keyword evidence="2" id="KW-1185">Reference proteome</keyword>
<sequence>MQHQAKIQFDPNRTYRLITRSDMDGLVCAILLKELNLIDDIMFVHPKDMQDGKIEVTDRDISTNLPYVPGIYMAFDHHSSEAERLDGISPDNHIIDINAPSAARVVYNYFGGPATFPRIGHDMMAAVDKADSAGFTRDDILNPQGWELLSFLMDARTGLGRFRDFGISNYQLMMELIDYCRDHTIEQILELPHVKERVDLYEAHKLKAREQLEKCSTINKNLIVLDLRNEPQIWATNRFMLYALFPQCNISIHVMWGKNDQNTVFATGKSILNRTSKTHVGNLMLHYGGGGHDAAGTCQVDNPRANQVLAELIETITKDG</sequence>
<accession>G2KNF3</accession>
<dbReference type="InterPro" id="IPR038763">
    <property type="entry name" value="DHH_sf"/>
</dbReference>
<dbReference type="OrthoDB" id="105221at2"/>
<dbReference type="AlphaFoldDB" id="G2KNF3"/>
<dbReference type="RefSeq" id="WP_014103024.1">
    <property type="nucleotide sequence ID" value="NC_016026.1"/>
</dbReference>
<name>G2KNF3_MICAA</name>
<dbReference type="EMBL" id="CP002382">
    <property type="protein sequence ID" value="AEP09801.1"/>
    <property type="molecule type" value="Genomic_DNA"/>
</dbReference>
<evidence type="ECO:0000313" key="1">
    <source>
        <dbReference type="EMBL" id="AEP09801.1"/>
    </source>
</evidence>
<dbReference type="SUPFAM" id="SSF64182">
    <property type="entry name" value="DHH phosphoesterases"/>
    <property type="match status" value="1"/>
</dbReference>
<proteinExistence type="predicted"/>
<dbReference type="InterPro" id="IPR016877">
    <property type="entry name" value="UCP028235"/>
</dbReference>
<reference evidence="1 2" key="1">
    <citation type="journal article" date="2011" name="BMC Genomics">
        <title>Genomic insights into an obligate epibiotic bacterial predator: Micavibrio aeruginosavorus ARL-13.</title>
        <authorList>
            <person name="Wang Z."/>
            <person name="Kadouri D."/>
            <person name="Wu M."/>
        </authorList>
    </citation>
    <scope>NUCLEOTIDE SEQUENCE [LARGE SCALE GENOMIC DNA]</scope>
    <source>
        <strain evidence="1 2">ARL-13</strain>
    </source>
</reference>
<dbReference type="KEGG" id="mai:MICA_1483"/>
<evidence type="ECO:0008006" key="3">
    <source>
        <dbReference type="Google" id="ProtNLM"/>
    </source>
</evidence>
<dbReference type="STRING" id="856793.MICA_1483"/>
<dbReference type="HOGENOM" id="CLU_917553_0_0_5"/>
<organism evidence="1 2">
    <name type="scientific">Micavibrio aeruginosavorus (strain ARL-13)</name>
    <dbReference type="NCBI Taxonomy" id="856793"/>
    <lineage>
        <taxon>Bacteria</taxon>
        <taxon>Pseudomonadati</taxon>
        <taxon>Bdellovibrionota</taxon>
        <taxon>Bdellovibrionia</taxon>
        <taxon>Bdellovibrionales</taxon>
        <taxon>Pseudobdellovibrionaceae</taxon>
        <taxon>Micavibrio</taxon>
    </lineage>
</organism>
<gene>
    <name evidence="1" type="ordered locus">MICA_1483</name>
</gene>
<dbReference type="eggNOG" id="COG0618">
    <property type="taxonomic scope" value="Bacteria"/>
</dbReference>
<protein>
    <recommendedName>
        <fullName evidence="3">Exopolyphosphatase</fullName>
    </recommendedName>
</protein>